<dbReference type="Proteomes" id="UP001153678">
    <property type="component" value="Unassembled WGS sequence"/>
</dbReference>
<dbReference type="InterPro" id="IPR005828">
    <property type="entry name" value="MFS_sugar_transport-like"/>
</dbReference>
<dbReference type="PANTHER" id="PTHR48020">
    <property type="entry name" value="PROTON MYO-INOSITOL COTRANSPORTER"/>
    <property type="match status" value="1"/>
</dbReference>
<feature type="region of interest" description="Disordered" evidence="8">
    <location>
        <begin position="1"/>
        <end position="48"/>
    </location>
</feature>
<comment type="subcellular location">
    <subcellularLocation>
        <location evidence="1">Membrane</location>
        <topology evidence="1">Multi-pass membrane protein</topology>
    </subcellularLocation>
</comment>
<keyword evidence="5 9" id="KW-1133">Transmembrane helix</keyword>
<organism evidence="11 12">
    <name type="scientific">Funneliformis geosporum</name>
    <dbReference type="NCBI Taxonomy" id="1117311"/>
    <lineage>
        <taxon>Eukaryota</taxon>
        <taxon>Fungi</taxon>
        <taxon>Fungi incertae sedis</taxon>
        <taxon>Mucoromycota</taxon>
        <taxon>Glomeromycotina</taxon>
        <taxon>Glomeromycetes</taxon>
        <taxon>Glomerales</taxon>
        <taxon>Glomeraceae</taxon>
        <taxon>Funneliformis</taxon>
    </lineage>
</organism>
<dbReference type="InterPro" id="IPR050814">
    <property type="entry name" value="Myo-inositol_Transporter"/>
</dbReference>
<dbReference type="NCBIfam" id="TIGR00879">
    <property type="entry name" value="SP"/>
    <property type="match status" value="1"/>
</dbReference>
<dbReference type="InterPro" id="IPR020846">
    <property type="entry name" value="MFS_dom"/>
</dbReference>
<feature type="transmembrane region" description="Helical" evidence="9">
    <location>
        <begin position="165"/>
        <end position="186"/>
    </location>
</feature>
<dbReference type="PROSITE" id="PS00216">
    <property type="entry name" value="SUGAR_TRANSPORT_1"/>
    <property type="match status" value="2"/>
</dbReference>
<dbReference type="PANTHER" id="PTHR48020:SF12">
    <property type="entry name" value="PROTON MYO-INOSITOL COTRANSPORTER"/>
    <property type="match status" value="1"/>
</dbReference>
<dbReference type="Pfam" id="PF00083">
    <property type="entry name" value="Sugar_tr"/>
    <property type="match status" value="2"/>
</dbReference>
<feature type="transmembrane region" description="Helical" evidence="9">
    <location>
        <begin position="560"/>
        <end position="578"/>
    </location>
</feature>
<name>A0A9W4X0J7_9GLOM</name>
<evidence type="ECO:0000256" key="3">
    <source>
        <dbReference type="ARBA" id="ARBA00022448"/>
    </source>
</evidence>
<feature type="transmembrane region" description="Helical" evidence="9">
    <location>
        <begin position="67"/>
        <end position="87"/>
    </location>
</feature>
<dbReference type="AlphaFoldDB" id="A0A9W4X0J7"/>
<feature type="transmembrane region" description="Helical" evidence="9">
    <location>
        <begin position="488"/>
        <end position="507"/>
    </location>
</feature>
<evidence type="ECO:0000256" key="1">
    <source>
        <dbReference type="ARBA" id="ARBA00004141"/>
    </source>
</evidence>
<keyword evidence="3 7" id="KW-0813">Transport</keyword>
<evidence type="ECO:0000256" key="7">
    <source>
        <dbReference type="RuleBase" id="RU003346"/>
    </source>
</evidence>
<feature type="transmembrane region" description="Helical" evidence="9">
    <location>
        <begin position="347"/>
        <end position="366"/>
    </location>
</feature>
<dbReference type="InterPro" id="IPR005829">
    <property type="entry name" value="Sugar_transporter_CS"/>
</dbReference>
<evidence type="ECO:0000256" key="6">
    <source>
        <dbReference type="ARBA" id="ARBA00023136"/>
    </source>
</evidence>
<dbReference type="OrthoDB" id="508119at2759"/>
<evidence type="ECO:0000256" key="2">
    <source>
        <dbReference type="ARBA" id="ARBA00010992"/>
    </source>
</evidence>
<evidence type="ECO:0000256" key="8">
    <source>
        <dbReference type="SAM" id="MobiDB-lite"/>
    </source>
</evidence>
<comment type="caution">
    <text evidence="11">The sequence shown here is derived from an EMBL/GenBank/DDBJ whole genome shotgun (WGS) entry which is preliminary data.</text>
</comment>
<feature type="transmembrane region" description="Helical" evidence="9">
    <location>
        <begin position="378"/>
        <end position="399"/>
    </location>
</feature>
<dbReference type="GO" id="GO:0016020">
    <property type="term" value="C:membrane"/>
    <property type="evidence" value="ECO:0007669"/>
    <property type="project" value="UniProtKB-SubCell"/>
</dbReference>
<reference evidence="11" key="1">
    <citation type="submission" date="2022-08" db="EMBL/GenBank/DDBJ databases">
        <authorList>
            <person name="Kallberg Y."/>
            <person name="Tangrot J."/>
            <person name="Rosling A."/>
        </authorList>
    </citation>
    <scope>NUCLEOTIDE SEQUENCE</scope>
    <source>
        <strain evidence="11">Wild A</strain>
    </source>
</reference>
<dbReference type="EMBL" id="CAMKVN010001684">
    <property type="protein sequence ID" value="CAI2177478.1"/>
    <property type="molecule type" value="Genomic_DNA"/>
</dbReference>
<feature type="transmembrane region" description="Helical" evidence="9">
    <location>
        <begin position="226"/>
        <end position="247"/>
    </location>
</feature>
<feature type="transmembrane region" description="Helical" evidence="9">
    <location>
        <begin position="528"/>
        <end position="548"/>
    </location>
</feature>
<dbReference type="PRINTS" id="PR00171">
    <property type="entry name" value="SUGRTRNSPORT"/>
</dbReference>
<feature type="domain" description="Major facilitator superfamily (MFS) profile" evidence="10">
    <location>
        <begin position="74"/>
        <end position="582"/>
    </location>
</feature>
<evidence type="ECO:0000259" key="10">
    <source>
        <dbReference type="PROSITE" id="PS50850"/>
    </source>
</evidence>
<evidence type="ECO:0000313" key="12">
    <source>
        <dbReference type="Proteomes" id="UP001153678"/>
    </source>
</evidence>
<feature type="compositionally biased region" description="Low complexity" evidence="8">
    <location>
        <begin position="27"/>
        <end position="38"/>
    </location>
</feature>
<dbReference type="GO" id="GO:0015791">
    <property type="term" value="P:polyol transmembrane transport"/>
    <property type="evidence" value="ECO:0007669"/>
    <property type="project" value="UniProtKB-ARBA"/>
</dbReference>
<comment type="similarity">
    <text evidence="2 7">Belongs to the major facilitator superfamily. Sugar transporter (TC 2.A.1.1) family.</text>
</comment>
<dbReference type="GO" id="GO:0015798">
    <property type="term" value="P:myo-inositol transport"/>
    <property type="evidence" value="ECO:0007669"/>
    <property type="project" value="UniProtKB-ARBA"/>
</dbReference>
<evidence type="ECO:0000256" key="5">
    <source>
        <dbReference type="ARBA" id="ARBA00022989"/>
    </source>
</evidence>
<protein>
    <submittedName>
        <fullName evidence="11">10437_t:CDS:1</fullName>
    </submittedName>
</protein>
<dbReference type="SUPFAM" id="SSF103473">
    <property type="entry name" value="MFS general substrate transporter"/>
    <property type="match status" value="1"/>
</dbReference>
<feature type="transmembrane region" description="Helical" evidence="9">
    <location>
        <begin position="107"/>
        <end position="132"/>
    </location>
</feature>
<dbReference type="GO" id="GO:0022857">
    <property type="term" value="F:transmembrane transporter activity"/>
    <property type="evidence" value="ECO:0007669"/>
    <property type="project" value="InterPro"/>
</dbReference>
<evidence type="ECO:0000256" key="9">
    <source>
        <dbReference type="SAM" id="Phobius"/>
    </source>
</evidence>
<feature type="transmembrane region" description="Helical" evidence="9">
    <location>
        <begin position="198"/>
        <end position="220"/>
    </location>
</feature>
<gene>
    <name evidence="11" type="ORF">FWILDA_LOCUS8107</name>
</gene>
<dbReference type="PROSITE" id="PS50850">
    <property type="entry name" value="MFS"/>
    <property type="match status" value="1"/>
</dbReference>
<dbReference type="InterPro" id="IPR036259">
    <property type="entry name" value="MFS_trans_sf"/>
</dbReference>
<sequence>MSIPKSDSDLSYQPLMEDEEIEGQLTSPRNSPQSSSKSPPKRISRDVESHARFDDQILRDVEVTAEVTSYVYFIAVVVAIGGFLFGYDTGVISSAMLLLEQEFTMTALQKGIIVGAVTLGAVFGGAIAGYLSDLMGRKITTILSALTFLVGAIILSIAYTYSSLVFGRLIIGLGVGLASMVVPIYISEISPRYYRGRLVTLNVLFITGGQVVAYLVGIAFVEKGGWRWMFGVSGIPPLIQLFVMPIIPESPRFLVRKGKSEEAKRVLQKIYPNSSQAFLDEEIDIIYETIAVDSSGSYRKLIQYPNLKPLIIACGLQAIQQLTGFDTAMYYGATIMKMAGFINIRDAIMFSLVVSLTNFLMTAVALNLIDRVGRRKILLNTVIATIVSLLLLGIGFYFITGFTVKQPQCIDYGDRCGACLLDDRCGFAKRDGGICLSRQPSKDLINIEDVNFLFKREEISGGNNFNEQANGNFTDVVFYDECPNMKPIYTWFALICLVLYVMAYALGLGHAPWLIQSEIFSLSVRGRATGIATATNWLVNLAITVSFLPLTEMITTSGTFWLYASFMIFGWIFIYLMVPETAGKSLEEIQELFY</sequence>
<feature type="transmembrane region" description="Helical" evidence="9">
    <location>
        <begin position="139"/>
        <end position="159"/>
    </location>
</feature>
<accession>A0A9W4X0J7</accession>
<keyword evidence="12" id="KW-1185">Reference proteome</keyword>
<evidence type="ECO:0000313" key="11">
    <source>
        <dbReference type="EMBL" id="CAI2177478.1"/>
    </source>
</evidence>
<evidence type="ECO:0000256" key="4">
    <source>
        <dbReference type="ARBA" id="ARBA00022692"/>
    </source>
</evidence>
<proteinExistence type="inferred from homology"/>
<dbReference type="PROSITE" id="PS00217">
    <property type="entry name" value="SUGAR_TRANSPORT_2"/>
    <property type="match status" value="1"/>
</dbReference>
<keyword evidence="6 9" id="KW-0472">Membrane</keyword>
<dbReference type="InterPro" id="IPR003663">
    <property type="entry name" value="Sugar/inositol_transpt"/>
</dbReference>
<keyword evidence="4 9" id="KW-0812">Transmembrane</keyword>
<dbReference type="Gene3D" id="1.20.1250.20">
    <property type="entry name" value="MFS general substrate transporter like domains"/>
    <property type="match status" value="2"/>
</dbReference>